<evidence type="ECO:0000313" key="2">
    <source>
        <dbReference type="Proteomes" id="UP001612915"/>
    </source>
</evidence>
<organism evidence="1 2">
    <name type="scientific">Spongisporangium articulatum</name>
    <dbReference type="NCBI Taxonomy" id="3362603"/>
    <lineage>
        <taxon>Bacteria</taxon>
        <taxon>Bacillati</taxon>
        <taxon>Actinomycetota</taxon>
        <taxon>Actinomycetes</taxon>
        <taxon>Kineosporiales</taxon>
        <taxon>Kineosporiaceae</taxon>
        <taxon>Spongisporangium</taxon>
    </lineage>
</organism>
<sequence>MAGYSTTPQARKLGLKPGVRLAVVGRPPGWDFEEPPAEVAVDDVSQVGGAAPADVVVWFVPAAAALDALPDLAERIFPAGAIWVAWPRKAAGHVSDVDENLIRATALGLGLVDVKVAAIDTDWSGLKVCWRKENRTR</sequence>
<reference evidence="1 2" key="1">
    <citation type="submission" date="2024-10" db="EMBL/GenBank/DDBJ databases">
        <title>The Natural Products Discovery Center: Release of the First 8490 Sequenced Strains for Exploring Actinobacteria Biosynthetic Diversity.</title>
        <authorList>
            <person name="Kalkreuter E."/>
            <person name="Kautsar S.A."/>
            <person name="Yang D."/>
            <person name="Bader C.D."/>
            <person name="Teijaro C.N."/>
            <person name="Fluegel L."/>
            <person name="Davis C.M."/>
            <person name="Simpson J.R."/>
            <person name="Lauterbach L."/>
            <person name="Steele A.D."/>
            <person name="Gui C."/>
            <person name="Meng S."/>
            <person name="Li G."/>
            <person name="Viehrig K."/>
            <person name="Ye F."/>
            <person name="Su P."/>
            <person name="Kiefer A.F."/>
            <person name="Nichols A."/>
            <person name="Cepeda A.J."/>
            <person name="Yan W."/>
            <person name="Fan B."/>
            <person name="Jiang Y."/>
            <person name="Adhikari A."/>
            <person name="Zheng C.-J."/>
            <person name="Schuster L."/>
            <person name="Cowan T.M."/>
            <person name="Smanski M.J."/>
            <person name="Chevrette M.G."/>
            <person name="De Carvalho L.P.S."/>
            <person name="Shen B."/>
        </authorList>
    </citation>
    <scope>NUCLEOTIDE SEQUENCE [LARGE SCALE GENOMIC DNA]</scope>
    <source>
        <strain evidence="1 2">NPDC049639</strain>
    </source>
</reference>
<gene>
    <name evidence="1" type="ORF">ACIB24_12330</name>
</gene>
<dbReference type="Proteomes" id="UP001612915">
    <property type="component" value="Unassembled WGS sequence"/>
</dbReference>
<proteinExistence type="predicted"/>
<dbReference type="RefSeq" id="WP_398280297.1">
    <property type="nucleotide sequence ID" value="NZ_JBITLV010000003.1"/>
</dbReference>
<keyword evidence="2" id="KW-1185">Reference proteome</keyword>
<protein>
    <submittedName>
        <fullName evidence="1">DUF3052 domain-containing protein</fullName>
    </submittedName>
</protein>
<dbReference type="EMBL" id="JBITLV010000003">
    <property type="protein sequence ID" value="MFI7587852.1"/>
    <property type="molecule type" value="Genomic_DNA"/>
</dbReference>
<comment type="caution">
    <text evidence="1">The sequence shown here is derived from an EMBL/GenBank/DDBJ whole genome shotgun (WGS) entry which is preliminary data.</text>
</comment>
<evidence type="ECO:0000313" key="1">
    <source>
        <dbReference type="EMBL" id="MFI7587852.1"/>
    </source>
</evidence>
<name>A0ABW8AQC9_9ACTN</name>
<accession>A0ABW8AQC9</accession>